<proteinExistence type="predicted"/>
<dbReference type="RefSeq" id="WP_269034073.1">
    <property type="nucleotide sequence ID" value="NZ_CP114040.1"/>
</dbReference>
<keyword evidence="2" id="KW-1185">Reference proteome</keyword>
<evidence type="ECO:0000313" key="1">
    <source>
        <dbReference type="EMBL" id="WAS91711.1"/>
    </source>
</evidence>
<sequence>MRGASGSILVWALAGLLLPGVGFAGNGVTPRPLSDFLDAQGSMSTFFPPVPNYVGWGDVGFETFALIDYAGLAATWLEDNGGPLLHTHVGGNVKERETDDGAAEITVNLHTANALSFAQSGAELVASNFDFLNTPTIFGEKAQDVLAGAAPSTGWASLRLTFTIDAPGDDLPDLEVLLNNPSAYAPVSFDFKSQAIGTRPDGTRARLVVHQVASTNEEDLLVFTVEVIEIQDLGPPNAP</sequence>
<evidence type="ECO:0000313" key="2">
    <source>
        <dbReference type="Proteomes" id="UP001164459"/>
    </source>
</evidence>
<organism evidence="1 2">
    <name type="scientific">Nannocystis punicea</name>
    <dbReference type="NCBI Taxonomy" id="2995304"/>
    <lineage>
        <taxon>Bacteria</taxon>
        <taxon>Pseudomonadati</taxon>
        <taxon>Myxococcota</taxon>
        <taxon>Polyangia</taxon>
        <taxon>Nannocystales</taxon>
        <taxon>Nannocystaceae</taxon>
        <taxon>Nannocystis</taxon>
    </lineage>
</organism>
<reference evidence="1" key="1">
    <citation type="submission" date="2022-11" db="EMBL/GenBank/DDBJ databases">
        <title>Minimal conservation of predation-associated metabolite biosynthetic gene clusters underscores biosynthetic potential of Myxococcota including descriptions for ten novel species: Archangium lansinium sp. nov., Myxococcus landrumus sp. nov., Nannocystis bai.</title>
        <authorList>
            <person name="Ahearne A."/>
            <person name="Stevens C."/>
            <person name="Dowd S."/>
        </authorList>
    </citation>
    <scope>NUCLEOTIDE SEQUENCE</scope>
    <source>
        <strain evidence="1">Fl3</strain>
    </source>
</reference>
<accession>A0ABY7GXM7</accession>
<gene>
    <name evidence="1" type="ORF">O0S08_36480</name>
</gene>
<dbReference type="Proteomes" id="UP001164459">
    <property type="component" value="Chromosome"/>
</dbReference>
<evidence type="ECO:0008006" key="3">
    <source>
        <dbReference type="Google" id="ProtNLM"/>
    </source>
</evidence>
<name>A0ABY7GXM7_9BACT</name>
<dbReference type="EMBL" id="CP114040">
    <property type="protein sequence ID" value="WAS91711.1"/>
    <property type="molecule type" value="Genomic_DNA"/>
</dbReference>
<protein>
    <recommendedName>
        <fullName evidence="3">Secreted protein</fullName>
    </recommendedName>
</protein>